<organism evidence="1 2">
    <name type="scientific">Dissophora globulifera</name>
    <dbReference type="NCBI Taxonomy" id="979702"/>
    <lineage>
        <taxon>Eukaryota</taxon>
        <taxon>Fungi</taxon>
        <taxon>Fungi incertae sedis</taxon>
        <taxon>Mucoromycota</taxon>
        <taxon>Mortierellomycotina</taxon>
        <taxon>Mortierellomycetes</taxon>
        <taxon>Mortierellales</taxon>
        <taxon>Mortierellaceae</taxon>
        <taxon>Dissophora</taxon>
    </lineage>
</organism>
<dbReference type="OrthoDB" id="2386345at2759"/>
<accession>A0A9P6RI19</accession>
<dbReference type="Gene3D" id="3.80.10.10">
    <property type="entry name" value="Ribonuclease Inhibitor"/>
    <property type="match status" value="1"/>
</dbReference>
<dbReference type="Proteomes" id="UP000738325">
    <property type="component" value="Unassembled WGS sequence"/>
</dbReference>
<comment type="caution">
    <text evidence="1">The sequence shown here is derived from an EMBL/GenBank/DDBJ whole genome shotgun (WGS) entry which is preliminary data.</text>
</comment>
<evidence type="ECO:0008006" key="3">
    <source>
        <dbReference type="Google" id="ProtNLM"/>
    </source>
</evidence>
<proteinExistence type="predicted"/>
<dbReference type="SUPFAM" id="SSF52047">
    <property type="entry name" value="RNI-like"/>
    <property type="match status" value="1"/>
</dbReference>
<evidence type="ECO:0000313" key="2">
    <source>
        <dbReference type="Proteomes" id="UP000738325"/>
    </source>
</evidence>
<keyword evidence="2" id="KW-1185">Reference proteome</keyword>
<dbReference type="AlphaFoldDB" id="A0A9P6RI19"/>
<reference evidence="1" key="1">
    <citation type="journal article" date="2020" name="Fungal Divers.">
        <title>Resolving the Mortierellaceae phylogeny through synthesis of multi-gene phylogenetics and phylogenomics.</title>
        <authorList>
            <person name="Vandepol N."/>
            <person name="Liber J."/>
            <person name="Desiro A."/>
            <person name="Na H."/>
            <person name="Kennedy M."/>
            <person name="Barry K."/>
            <person name="Grigoriev I.V."/>
            <person name="Miller A.N."/>
            <person name="O'Donnell K."/>
            <person name="Stajich J.E."/>
            <person name="Bonito G."/>
        </authorList>
    </citation>
    <scope>NUCLEOTIDE SEQUENCE</scope>
    <source>
        <strain evidence="1">REB-010B</strain>
    </source>
</reference>
<evidence type="ECO:0000313" key="1">
    <source>
        <dbReference type="EMBL" id="KAG0319157.1"/>
    </source>
</evidence>
<protein>
    <recommendedName>
        <fullName evidence="3">F-box domain-containing protein</fullName>
    </recommendedName>
</protein>
<gene>
    <name evidence="1" type="ORF">BGZ99_005267</name>
</gene>
<name>A0A9P6RI19_9FUNG</name>
<dbReference type="InterPro" id="IPR036047">
    <property type="entry name" value="F-box-like_dom_sf"/>
</dbReference>
<dbReference type="SUPFAM" id="SSF81383">
    <property type="entry name" value="F-box domain"/>
    <property type="match status" value="1"/>
</dbReference>
<dbReference type="InterPro" id="IPR032675">
    <property type="entry name" value="LRR_dom_sf"/>
</dbReference>
<sequence length="474" mass="54924">MPTTHALELPEVLSAVARYLSRDNLAVCVRVSRLWHQSFLSHLWSNLRVEQRWYCPPFETIAENRHYVKTLYTEVDLVGKNNPAQPLQFPNLKELSVRLPISSKLMTMFLRPSLTRLELLNASALSTTRFWKAVLELHDLKEFRADFLECDYDSMNLFWSVCARVECLSLNTLQVFHTRDLTAMTFPRIRELTLNSSGSPDLNVMRRCPNLESLIWTPSDPKAWRKCLQYVVEGLWPNLSDLQLMSNGPSDADLERALLAMKKITSLQLDGFGPRCLRAVCPHFATLKRLVLHDCKDPDKTMAQEILTHCPMLEELRGLRADAEKIAQGDPWVCSNLRSLRIPIDFEPGTNERLQPLVIAQLLRLTKLETLCLDCPPVIDGRCQYNQYNLLVVPFQEALDLRLGKGLEKLSSLRWLRQFYFRHTLQRMGKEEVEWMIENWKQLKVIKGSFNDDPDGTMNLETLVRAHRINIFVY</sequence>
<dbReference type="EMBL" id="JAAAIP010000336">
    <property type="protein sequence ID" value="KAG0319157.1"/>
    <property type="molecule type" value="Genomic_DNA"/>
</dbReference>